<dbReference type="OrthoDB" id="1919300at2"/>
<evidence type="ECO:0000313" key="1">
    <source>
        <dbReference type="EMBL" id="TGJ75747.1"/>
    </source>
</evidence>
<organism evidence="1 2">
    <name type="scientific">Caproiciproducens galactitolivorans</name>
    <dbReference type="NCBI Taxonomy" id="642589"/>
    <lineage>
        <taxon>Bacteria</taxon>
        <taxon>Bacillati</taxon>
        <taxon>Bacillota</taxon>
        <taxon>Clostridia</taxon>
        <taxon>Eubacteriales</taxon>
        <taxon>Acutalibacteraceae</taxon>
        <taxon>Caproiciproducens</taxon>
    </lineage>
</organism>
<dbReference type="Proteomes" id="UP000297714">
    <property type="component" value="Unassembled WGS sequence"/>
</dbReference>
<dbReference type="EMBL" id="SRMQ01000011">
    <property type="protein sequence ID" value="TGJ75747.1"/>
    <property type="molecule type" value="Genomic_DNA"/>
</dbReference>
<protein>
    <submittedName>
        <fullName evidence="1">Uncharacterized protein</fullName>
    </submittedName>
</protein>
<dbReference type="AlphaFoldDB" id="A0A4Z0XZ06"/>
<comment type="caution">
    <text evidence="1">The sequence shown here is derived from an EMBL/GenBank/DDBJ whole genome shotgun (WGS) entry which is preliminary data.</text>
</comment>
<evidence type="ECO:0000313" key="2">
    <source>
        <dbReference type="Proteomes" id="UP000297714"/>
    </source>
</evidence>
<keyword evidence="2" id="KW-1185">Reference proteome</keyword>
<name>A0A4Z0XZ06_9FIRM</name>
<dbReference type="RefSeq" id="WP_135660615.1">
    <property type="nucleotide sequence ID" value="NZ_JAJUFJ010000003.1"/>
</dbReference>
<accession>A0A4Z0XZ06</accession>
<gene>
    <name evidence="1" type="ORF">CAGA_21250</name>
</gene>
<proteinExistence type="predicted"/>
<reference evidence="1 2" key="1">
    <citation type="submission" date="2019-04" db="EMBL/GenBank/DDBJ databases">
        <authorList>
            <person name="Poehlein A."/>
            <person name="Bengelsdorf F.R."/>
            <person name="Duerre P."/>
            <person name="Daniel R."/>
        </authorList>
    </citation>
    <scope>NUCLEOTIDE SEQUENCE [LARGE SCALE GENOMIC DNA]</scope>
    <source>
        <strain evidence="1 2">BS-1</strain>
    </source>
</reference>
<sequence length="73" mass="8373">MFGKKKEKLFGNNIEINCKYCANSTDFDGADVCTLGRYLQPDGSCSRFSYDPLKRSPNNLPPLKRYRADDFKL</sequence>